<dbReference type="Proteomes" id="UP000517916">
    <property type="component" value="Unassembled WGS sequence"/>
</dbReference>
<keyword evidence="2" id="KW-1185">Reference proteome</keyword>
<sequence length="96" mass="10234">MRYAREQVRRIDPADWAALWGAYATLDVRGKLAHFPGPTLVLAGAAEVSATPESTTGLAGAISGATYRELPGTPHMQTLERPELVAQALGEFLSRG</sequence>
<dbReference type="Gene3D" id="3.40.50.1820">
    <property type="entry name" value="alpha/beta hydrolase"/>
    <property type="match status" value="1"/>
</dbReference>
<organism evidence="1 2">
    <name type="scientific">Kutzneria viridogrisea</name>
    <dbReference type="NCBI Taxonomy" id="47990"/>
    <lineage>
        <taxon>Bacteria</taxon>
        <taxon>Bacillati</taxon>
        <taxon>Actinomycetota</taxon>
        <taxon>Actinomycetes</taxon>
        <taxon>Pseudonocardiales</taxon>
        <taxon>Pseudonocardiaceae</taxon>
        <taxon>Kutzneria</taxon>
    </lineage>
</organism>
<dbReference type="EMBL" id="JACJID010000010">
    <property type="protein sequence ID" value="MBA8931863.1"/>
    <property type="molecule type" value="Genomic_DNA"/>
</dbReference>
<evidence type="ECO:0000313" key="1">
    <source>
        <dbReference type="EMBL" id="MBA8931863.1"/>
    </source>
</evidence>
<proteinExistence type="predicted"/>
<protein>
    <submittedName>
        <fullName evidence="1">Pimeloyl-ACP methyl ester carboxylesterase</fullName>
    </submittedName>
</protein>
<comment type="caution">
    <text evidence="1">The sequence shown here is derived from an EMBL/GenBank/DDBJ whole genome shotgun (WGS) entry which is preliminary data.</text>
</comment>
<gene>
    <name evidence="1" type="ORF">BC739_009122</name>
</gene>
<accession>A0ABR6BY91</accession>
<dbReference type="RefSeq" id="WP_182840525.1">
    <property type="nucleotide sequence ID" value="NZ_BAAABQ010000061.1"/>
</dbReference>
<reference evidence="1 2" key="1">
    <citation type="submission" date="2020-08" db="EMBL/GenBank/DDBJ databases">
        <title>Genomic Encyclopedia of Archaeal and Bacterial Type Strains, Phase II (KMG-II): from individual species to whole genera.</title>
        <authorList>
            <person name="Goeker M."/>
        </authorList>
    </citation>
    <scope>NUCLEOTIDE SEQUENCE [LARGE SCALE GENOMIC DNA]</scope>
    <source>
        <strain evidence="1 2">DSM 43850</strain>
    </source>
</reference>
<name>A0ABR6BY91_9PSEU</name>
<dbReference type="InterPro" id="IPR029058">
    <property type="entry name" value="AB_hydrolase_fold"/>
</dbReference>
<evidence type="ECO:0000313" key="2">
    <source>
        <dbReference type="Proteomes" id="UP000517916"/>
    </source>
</evidence>
<dbReference type="SUPFAM" id="SSF53474">
    <property type="entry name" value="alpha/beta-Hydrolases"/>
    <property type="match status" value="1"/>
</dbReference>